<keyword evidence="11" id="KW-1185">Reference proteome</keyword>
<evidence type="ECO:0000313" key="10">
    <source>
        <dbReference type="EMBL" id="MBC8590376.1"/>
    </source>
</evidence>
<keyword evidence="5 8" id="KW-0812">Transmembrane</keyword>
<keyword evidence="7 8" id="KW-0472">Membrane</keyword>
<feature type="transmembrane region" description="Helical" evidence="8">
    <location>
        <begin position="78"/>
        <end position="98"/>
    </location>
</feature>
<dbReference type="AlphaFoldDB" id="A0A926EZ89"/>
<feature type="transmembrane region" description="Helical" evidence="8">
    <location>
        <begin position="110"/>
        <end position="132"/>
    </location>
</feature>
<dbReference type="GO" id="GO:0009401">
    <property type="term" value="P:phosphoenolpyruvate-dependent sugar phosphotransferase system"/>
    <property type="evidence" value="ECO:0007669"/>
    <property type="project" value="InterPro"/>
</dbReference>
<keyword evidence="4 10" id="KW-0762">Sugar transport</keyword>
<dbReference type="GO" id="GO:0005886">
    <property type="term" value="C:plasma membrane"/>
    <property type="evidence" value="ECO:0007669"/>
    <property type="project" value="UniProtKB-SubCell"/>
</dbReference>
<feature type="transmembrane region" description="Helical" evidence="8">
    <location>
        <begin position="184"/>
        <end position="203"/>
    </location>
</feature>
<name>A0A926EZ89_9FIRM</name>
<evidence type="ECO:0000256" key="4">
    <source>
        <dbReference type="ARBA" id="ARBA00022597"/>
    </source>
</evidence>
<evidence type="ECO:0000256" key="5">
    <source>
        <dbReference type="ARBA" id="ARBA00022692"/>
    </source>
</evidence>
<evidence type="ECO:0000256" key="7">
    <source>
        <dbReference type="ARBA" id="ARBA00023136"/>
    </source>
</evidence>
<dbReference type="InterPro" id="IPR003352">
    <property type="entry name" value="PTS_EIIC"/>
</dbReference>
<feature type="domain" description="Phosphotransferase system EIIC" evidence="9">
    <location>
        <begin position="1"/>
        <end position="321"/>
    </location>
</feature>
<evidence type="ECO:0000256" key="1">
    <source>
        <dbReference type="ARBA" id="ARBA00004651"/>
    </source>
</evidence>
<sequence>MALGLFASLLIGLIIKQLGVLLHKDMLVEFGNLAQKLMGPAIGVGVAHSVGAPPLGIFASAVTGAIGAGSISFDGANYIINTGEPVGAFIAALAGAELSKIISGKTKVDIVLVPISTILFGGYIGRYIGPYISSLMTYIGNFINMATELHPIPMGIIVSVSMGIILTLPISSAAVAISLKLSGLAAGASTVGCAANMIGFAVASYKDNGIGGVIAQGLGTSMLQIPNIIKKPSIWIPAIVSSAILGPISTHILKMESNMVGAGMGTSGLVGQFATIETMGSSPRVLAMILIMHFILPGIISYMVGNYMRKKGYIKTGDMKL</sequence>
<dbReference type="EMBL" id="JACRTK010000001">
    <property type="protein sequence ID" value="MBC8590376.1"/>
    <property type="molecule type" value="Genomic_DNA"/>
</dbReference>
<evidence type="ECO:0000256" key="8">
    <source>
        <dbReference type="SAM" id="Phobius"/>
    </source>
</evidence>
<dbReference type="GO" id="GO:0008982">
    <property type="term" value="F:protein-N(PI)-phosphohistidine-sugar phosphotransferase activity"/>
    <property type="evidence" value="ECO:0007669"/>
    <property type="project" value="InterPro"/>
</dbReference>
<evidence type="ECO:0000256" key="3">
    <source>
        <dbReference type="ARBA" id="ARBA00022475"/>
    </source>
</evidence>
<dbReference type="Pfam" id="PF13303">
    <property type="entry name" value="PTS_EIIC_2"/>
    <property type="match status" value="1"/>
</dbReference>
<keyword evidence="6 8" id="KW-1133">Transmembrane helix</keyword>
<keyword evidence="2" id="KW-0813">Transport</keyword>
<feature type="transmembrane region" description="Helical" evidence="8">
    <location>
        <begin position="285"/>
        <end position="305"/>
    </location>
</feature>
<gene>
    <name evidence="10" type="ORF">H8689_04380</name>
</gene>
<evidence type="ECO:0000256" key="2">
    <source>
        <dbReference type="ARBA" id="ARBA00022448"/>
    </source>
</evidence>
<feature type="transmembrane region" description="Helical" evidence="8">
    <location>
        <begin position="152"/>
        <end position="177"/>
    </location>
</feature>
<comment type="subcellular location">
    <subcellularLocation>
        <location evidence="1">Cell membrane</location>
        <topology evidence="1">Multi-pass membrane protein</topology>
    </subcellularLocation>
</comment>
<accession>A0A926EZ89</accession>
<dbReference type="Proteomes" id="UP000601522">
    <property type="component" value="Unassembled WGS sequence"/>
</dbReference>
<keyword evidence="3" id="KW-1003">Cell membrane</keyword>
<protein>
    <submittedName>
        <fullName evidence="10">PTS sugar transporter subunit IIC</fullName>
    </submittedName>
</protein>
<proteinExistence type="predicted"/>
<organism evidence="10 11">
    <name type="scientific">Wansuia hejianensis</name>
    <dbReference type="NCBI Taxonomy" id="2763667"/>
    <lineage>
        <taxon>Bacteria</taxon>
        <taxon>Bacillati</taxon>
        <taxon>Bacillota</taxon>
        <taxon>Clostridia</taxon>
        <taxon>Lachnospirales</taxon>
        <taxon>Lachnospiraceae</taxon>
        <taxon>Wansuia</taxon>
    </lineage>
</organism>
<evidence type="ECO:0000259" key="9">
    <source>
        <dbReference type="Pfam" id="PF13303"/>
    </source>
</evidence>
<evidence type="ECO:0000313" key="11">
    <source>
        <dbReference type="Proteomes" id="UP000601522"/>
    </source>
</evidence>
<comment type="caution">
    <text evidence="10">The sequence shown here is derived from an EMBL/GenBank/DDBJ whole genome shotgun (WGS) entry which is preliminary data.</text>
</comment>
<evidence type="ECO:0000256" key="6">
    <source>
        <dbReference type="ARBA" id="ARBA00022989"/>
    </source>
</evidence>
<reference evidence="10 11" key="1">
    <citation type="submission" date="2020-08" db="EMBL/GenBank/DDBJ databases">
        <title>Genome public.</title>
        <authorList>
            <person name="Liu C."/>
            <person name="Sun Q."/>
        </authorList>
    </citation>
    <scope>NUCLEOTIDE SEQUENCE [LARGE SCALE GENOMIC DNA]</scope>
    <source>
        <strain evidence="10 11">NSJ-26</strain>
    </source>
</reference>